<evidence type="ECO:0000313" key="2">
    <source>
        <dbReference type="Proteomes" id="UP000618240"/>
    </source>
</evidence>
<reference evidence="1 2" key="1">
    <citation type="submission" date="2021-09" db="EMBL/GenBank/DDBJ databases">
        <title>Genome sequencing and assembly of Chryseobacterium sp. RG1.</title>
        <authorList>
            <person name="Chhetri G."/>
        </authorList>
    </citation>
    <scope>NUCLEOTIDE SEQUENCE [LARGE SCALE GENOMIC DNA]</scope>
    <source>
        <strain evidence="1 2">RG1</strain>
    </source>
</reference>
<accession>A0ABS8A689</accession>
<proteinExistence type="predicted"/>
<dbReference type="Proteomes" id="UP000618240">
    <property type="component" value="Unassembled WGS sequence"/>
</dbReference>
<dbReference type="RefSeq" id="WP_225690796.1">
    <property type="nucleotide sequence ID" value="NZ_JAERSE020000006.1"/>
</dbReference>
<protein>
    <submittedName>
        <fullName evidence="1">Uncharacterized protein</fullName>
    </submittedName>
</protein>
<keyword evidence="2" id="KW-1185">Reference proteome</keyword>
<evidence type="ECO:0000313" key="1">
    <source>
        <dbReference type="EMBL" id="MCA6069494.1"/>
    </source>
</evidence>
<gene>
    <name evidence="1" type="ORF">JI747_020225</name>
</gene>
<name>A0ABS8A689_9FLAO</name>
<organism evidence="1 2">
    <name type="scientific">Chryseobacterium tagetis</name>
    <dbReference type="NCBI Taxonomy" id="2801334"/>
    <lineage>
        <taxon>Bacteria</taxon>
        <taxon>Pseudomonadati</taxon>
        <taxon>Bacteroidota</taxon>
        <taxon>Flavobacteriia</taxon>
        <taxon>Flavobacteriales</taxon>
        <taxon>Weeksellaceae</taxon>
        <taxon>Chryseobacterium group</taxon>
        <taxon>Chryseobacterium</taxon>
    </lineage>
</organism>
<sequence length="113" mass="13548">MAKRHQIFYSVFLKPSDSDCRPSVFNYGKFYSIQKFSTNNKQNNGYDFHLVKLNQQGEEVWEKYFAGKSHQYDDIACKDFKKSNLSWDTLKLKKKDYFVFLIIRKLLLKTKQV</sequence>
<comment type="caution">
    <text evidence="1">The sequence shown here is derived from an EMBL/GenBank/DDBJ whole genome shotgun (WGS) entry which is preliminary data.</text>
</comment>
<dbReference type="EMBL" id="JAERSE020000006">
    <property type="protein sequence ID" value="MCA6069494.1"/>
    <property type="molecule type" value="Genomic_DNA"/>
</dbReference>